<comment type="caution">
    <text evidence="1">The sequence shown here is derived from an EMBL/GenBank/DDBJ whole genome shotgun (WGS) entry which is preliminary data.</text>
</comment>
<reference evidence="2" key="1">
    <citation type="journal article" date="2023" name="Front. Plant Sci.">
        <title>Chromosomal-level genome assembly of Melastoma candidum provides insights into trichome evolution.</title>
        <authorList>
            <person name="Zhong Y."/>
            <person name="Wu W."/>
            <person name="Sun C."/>
            <person name="Zou P."/>
            <person name="Liu Y."/>
            <person name="Dai S."/>
            <person name="Zhou R."/>
        </authorList>
    </citation>
    <scope>NUCLEOTIDE SEQUENCE [LARGE SCALE GENOMIC DNA]</scope>
</reference>
<keyword evidence="2" id="KW-1185">Reference proteome</keyword>
<organism evidence="1 2">
    <name type="scientific">Melastoma candidum</name>
    <dbReference type="NCBI Taxonomy" id="119954"/>
    <lineage>
        <taxon>Eukaryota</taxon>
        <taxon>Viridiplantae</taxon>
        <taxon>Streptophyta</taxon>
        <taxon>Embryophyta</taxon>
        <taxon>Tracheophyta</taxon>
        <taxon>Spermatophyta</taxon>
        <taxon>Magnoliopsida</taxon>
        <taxon>eudicotyledons</taxon>
        <taxon>Gunneridae</taxon>
        <taxon>Pentapetalae</taxon>
        <taxon>rosids</taxon>
        <taxon>malvids</taxon>
        <taxon>Myrtales</taxon>
        <taxon>Melastomataceae</taxon>
        <taxon>Melastomatoideae</taxon>
        <taxon>Melastomateae</taxon>
        <taxon>Melastoma</taxon>
    </lineage>
</organism>
<name>A0ACB9RDA2_9MYRT</name>
<proteinExistence type="predicted"/>
<accession>A0ACB9RDA2</accession>
<evidence type="ECO:0000313" key="1">
    <source>
        <dbReference type="EMBL" id="KAI4373942.1"/>
    </source>
</evidence>
<sequence length="449" mass="50551">MKRNPRIVEVSQENNEETSGVEDDGLFSTMTEKGEGLPYAPEDFPLPGDNWRWRVGRRVSVTGYHRDRFLYLPSRLSKNTRYKSGFASKVAVTRYLKEEFPNMDVGAFFASFTWMVPAKWIHMGKGLGERQSFCNVPNEVTIEHASSDSNSGAMGCKAQNKMCSSLDLDPEKPNVACMPCDMCCSMPGFCRDCCCILCYKTTDSINQRYSFFKCESLVYGNICGHLAHMDCALHAYVAGSVGGSIGSIDSRDKVEKVLNLGVCILQGSQKDAAKPLLSRLESALTKLKSGTPLEEIWTQECPPDISEKGNRTIEVADSIDFDVGPDVVLNEPVCYDYQIQSLKLDEEITQVLQQLKKSQDLEYKIAEDMFGAHKNYLQNLHQQLEEESSELARQSLSSEFDDLLNVVLSRKEQIKREMKKFKEMKEVANGFGRTSKSFLKEHFGVDIEP</sequence>
<protein>
    <submittedName>
        <fullName evidence="1">Uncharacterized protein</fullName>
    </submittedName>
</protein>
<dbReference type="EMBL" id="CM042883">
    <property type="protein sequence ID" value="KAI4373942.1"/>
    <property type="molecule type" value="Genomic_DNA"/>
</dbReference>
<gene>
    <name evidence="1" type="ORF">MLD38_011999</name>
</gene>
<evidence type="ECO:0000313" key="2">
    <source>
        <dbReference type="Proteomes" id="UP001057402"/>
    </source>
</evidence>
<dbReference type="Proteomes" id="UP001057402">
    <property type="component" value="Chromosome 4"/>
</dbReference>